<evidence type="ECO:0000256" key="4">
    <source>
        <dbReference type="ARBA" id="ARBA00022692"/>
    </source>
</evidence>
<dbReference type="Gene3D" id="2.60.40.150">
    <property type="entry name" value="C2 domain"/>
    <property type="match status" value="5"/>
</dbReference>
<feature type="region of interest" description="Disordered" evidence="11">
    <location>
        <begin position="884"/>
        <end position="968"/>
    </location>
</feature>
<feature type="domain" description="C2" evidence="13">
    <location>
        <begin position="703"/>
        <end position="834"/>
    </location>
</feature>
<keyword evidence="10 12" id="KW-0472">Membrane</keyword>
<dbReference type="PANTHER" id="PTHR46980">
    <property type="entry name" value="TRICALBIN-1-RELATED"/>
    <property type="match status" value="1"/>
</dbReference>
<feature type="compositionally biased region" description="Low complexity" evidence="11">
    <location>
        <begin position="1456"/>
        <end position="1473"/>
    </location>
</feature>
<sequence>MATLSANGSVAPPPEVQEQVNGILRQDEVKDAVPVHHFDPDATPQEKAAVAGKDADKLESVISDNKPEVNKELPVDTGSADVLPTISIQDVDKAATTENENPPQPEPEVQEAEAPGAIPAGPAPEIPDWYKIGWRAAAGIDQPITDPTTKDKLILDAFLNEQFYGEWYHSAAVIFFAVIGTHFLTRFNFGWGWLFILLAFCATYYRNSVARFRRNARDDIQRELVKTRLMSDSESADWMNHFLDRFWLIYEPVLSKTITASVDQVLSTNCPTFLESIRLTDFTLGTKAPRIESVKTFPKTEDDIVMMDWDFSFNPNDLSDLTQKQAKKVVNPKIVLSIRLGKGLATAGMPILVEDMSFAGSLRVRMKLMTNFPHIQIVDMSFMKPPSFDYVLKPIGGETFGFDVAGIPGLSAFIRETVHAALSPMMYDPNVFTLNLEQLLSGQPIDSAVGVLQVTVHHARGLKGSKLGGGTPDPYVSMNINNRGELAKTKWKRSTTNPSWSETKFLLVNSLQETLVLSVIDYNEHRKHTDLGAASFNLINLNEDASQEGLEAVVQKDGKDRGKLNFDVSFFPVLQAQGDQSGLEAIPDTKVGIVRLTVHQAKDLDNSKSLSGDLNPFCRVYLGSSKSHIHATKKLKHTNNPVWESPTEFLCSDKSASLIVLRVIDDRDFLKDPIVGYMSVRLEDLLEAKKEAGRDWWSLSGCKSGKLRISAEWKPLNMAGSLHGVDQYVPPIGVVRLWLKKATDVKNVEAALGGKSDPYVRVQVNNVTLGRTEVVNNNLNPEWDQIIYIPVHSLKETMMLECMDYQHLTKDRSLGYVELKVSDLAQTAEGESPFISTGKRIAEDPIKQDKGTFKGQLHYEAEFVPALLVNNVKFHGGLNELQRATKKRNSGGSDDGGTVDASDASSISTTELEETTHATPTASSPMPDKSRGHKSRKSNATTHTTESNAVSESNADGEKEDDKASVKTEPGLKITKDDLSKYQSGIIIFNVLRGQLHKKARLEVLLDEGYWAAFSTSRARSYHAEWEHIGEGFVKELEFSRTYLRLNEADEGDKDDIVAEWKGETKHFLESALGEPYTFTLTDKDDDEKKSTVVVEARYVPVPITLEARESVSNQGTLRVDLVDGKDIHGVDRGGKSDPYTVFELNGQRVFKSQTKKKTLTPEWNETFVVQVPSRVAAKFSLEVFDWNQIEQSKSLGFARIELADLEPFTAVERNIPLASGKHGDKGTVRIRMVFTPEIIAKSRKNTSTFSTAGRAMTQIGHLPIGAGRGVAHGVTGIFRRGDRSNTINEEDGVPPSPTTATAMTAKTSMGSLRSKPSLPAIAANGNGTPPMEPGTLKVTVIDGKDLVSNDIKPYVVVRVGEKEYKTKHLHKTATPEWNETFFFAAGPSQPKAYVWLYDNKTLAKDKMLGVADIEIWNQLNSGALSQAEISVDLREGHGSLRLRLEFDPDTSLPRPSLSNLSLSGSPAASPSRFSLSAMSRRKGLASAGDD</sequence>
<dbReference type="GO" id="GO:0071944">
    <property type="term" value="C:cell periphery"/>
    <property type="evidence" value="ECO:0007669"/>
    <property type="project" value="UniProtKB-ARBA"/>
</dbReference>
<evidence type="ECO:0000256" key="2">
    <source>
        <dbReference type="ARBA" id="ARBA00022448"/>
    </source>
</evidence>
<keyword evidence="9" id="KW-0446">Lipid-binding</keyword>
<dbReference type="CDD" id="cd00030">
    <property type="entry name" value="C2"/>
    <property type="match status" value="1"/>
</dbReference>
<dbReference type="Proteomes" id="UP001212997">
    <property type="component" value="Unassembled WGS sequence"/>
</dbReference>
<evidence type="ECO:0000313" key="15">
    <source>
        <dbReference type="EMBL" id="KAJ3486240.1"/>
    </source>
</evidence>
<keyword evidence="5" id="KW-0677">Repeat</keyword>
<accession>A0AAD5V707</accession>
<evidence type="ECO:0008006" key="17">
    <source>
        <dbReference type="Google" id="ProtNLM"/>
    </source>
</evidence>
<dbReference type="InterPro" id="IPR037762">
    <property type="entry name" value="C2C_Tricalbin"/>
</dbReference>
<dbReference type="CDD" id="cd04040">
    <property type="entry name" value="C2D_Tricalbin-like"/>
    <property type="match status" value="1"/>
</dbReference>
<keyword evidence="7 12" id="KW-1133">Transmembrane helix</keyword>
<dbReference type="GO" id="GO:0008289">
    <property type="term" value="F:lipid binding"/>
    <property type="evidence" value="ECO:0007669"/>
    <property type="project" value="UniProtKB-KW"/>
</dbReference>
<dbReference type="Pfam" id="PF25669">
    <property type="entry name" value="SMP_MUG190-like"/>
    <property type="match status" value="1"/>
</dbReference>
<dbReference type="PROSITE" id="PS50004">
    <property type="entry name" value="C2"/>
    <property type="match status" value="5"/>
</dbReference>
<dbReference type="SUPFAM" id="SSF49562">
    <property type="entry name" value="C2 domain (Calcium/lipid-binding domain, CaLB)"/>
    <property type="match status" value="5"/>
</dbReference>
<feature type="domain" description="C2" evidence="13">
    <location>
        <begin position="428"/>
        <end position="551"/>
    </location>
</feature>
<keyword evidence="2" id="KW-0813">Transport</keyword>
<dbReference type="InterPro" id="IPR035892">
    <property type="entry name" value="C2_domain_sf"/>
</dbReference>
<dbReference type="InterPro" id="IPR056910">
    <property type="entry name" value="TCB1-3_C2"/>
</dbReference>
<evidence type="ECO:0000256" key="9">
    <source>
        <dbReference type="ARBA" id="ARBA00023121"/>
    </source>
</evidence>
<evidence type="ECO:0000256" key="12">
    <source>
        <dbReference type="SAM" id="Phobius"/>
    </source>
</evidence>
<comment type="subcellular location">
    <subcellularLocation>
        <location evidence="1">Endoplasmic reticulum membrane</location>
    </subcellularLocation>
</comment>
<keyword evidence="16" id="KW-1185">Reference proteome</keyword>
<dbReference type="InterPro" id="IPR000008">
    <property type="entry name" value="C2_dom"/>
</dbReference>
<dbReference type="EMBL" id="JANAWD010000127">
    <property type="protein sequence ID" value="KAJ3486240.1"/>
    <property type="molecule type" value="Genomic_DNA"/>
</dbReference>
<dbReference type="InterPro" id="IPR017147">
    <property type="entry name" value="Tricalbin"/>
</dbReference>
<feature type="region of interest" description="Disordered" evidence="11">
    <location>
        <begin position="34"/>
        <end position="80"/>
    </location>
</feature>
<feature type="compositionally biased region" description="Basic and acidic residues" evidence="11">
    <location>
        <begin position="956"/>
        <end position="966"/>
    </location>
</feature>
<keyword evidence="8" id="KW-0445">Lipid transport</keyword>
<keyword evidence="3" id="KW-0597">Phosphoprotein</keyword>
<evidence type="ECO:0000256" key="1">
    <source>
        <dbReference type="ARBA" id="ARBA00004586"/>
    </source>
</evidence>
<feature type="domain" description="C2" evidence="13">
    <location>
        <begin position="575"/>
        <end position="698"/>
    </location>
</feature>
<dbReference type="Pfam" id="PF24920">
    <property type="entry name" value="C2_TCB1"/>
    <property type="match status" value="1"/>
</dbReference>
<dbReference type="CDD" id="cd21678">
    <property type="entry name" value="SMP_TCB"/>
    <property type="match status" value="1"/>
</dbReference>
<feature type="domain" description="C2" evidence="13">
    <location>
        <begin position="1316"/>
        <end position="1431"/>
    </location>
</feature>
<dbReference type="PIRSF" id="PIRSF037232">
    <property type="entry name" value="Tricalbin"/>
    <property type="match status" value="1"/>
</dbReference>
<protein>
    <recommendedName>
        <fullName evidence="17">Tricalbin</fullName>
    </recommendedName>
</protein>
<dbReference type="CDD" id="cd04052">
    <property type="entry name" value="C2B_Tricalbin-like"/>
    <property type="match status" value="1"/>
</dbReference>
<name>A0AAD5V707_9APHY</name>
<dbReference type="PANTHER" id="PTHR46980:SF2">
    <property type="entry name" value="TRICALBIN-1-RELATED"/>
    <property type="match status" value="1"/>
</dbReference>
<evidence type="ECO:0000256" key="8">
    <source>
        <dbReference type="ARBA" id="ARBA00023055"/>
    </source>
</evidence>
<keyword evidence="4 12" id="KW-0812">Transmembrane</keyword>
<dbReference type="GO" id="GO:0006869">
    <property type="term" value="P:lipid transport"/>
    <property type="evidence" value="ECO:0007669"/>
    <property type="project" value="UniProtKB-KW"/>
</dbReference>
<dbReference type="PROSITE" id="PS51847">
    <property type="entry name" value="SMP"/>
    <property type="match status" value="1"/>
</dbReference>
<keyword evidence="6" id="KW-0256">Endoplasmic reticulum</keyword>
<evidence type="ECO:0000313" key="16">
    <source>
        <dbReference type="Proteomes" id="UP001212997"/>
    </source>
</evidence>
<evidence type="ECO:0000256" key="10">
    <source>
        <dbReference type="ARBA" id="ARBA00023136"/>
    </source>
</evidence>
<evidence type="ECO:0000256" key="6">
    <source>
        <dbReference type="ARBA" id="ARBA00022824"/>
    </source>
</evidence>
<dbReference type="CDD" id="cd04045">
    <property type="entry name" value="C2C_Tricalbin-like"/>
    <property type="match status" value="1"/>
</dbReference>
<feature type="transmembrane region" description="Helical" evidence="12">
    <location>
        <begin position="167"/>
        <end position="184"/>
    </location>
</feature>
<feature type="domain" description="SMP-LTD" evidence="14">
    <location>
        <begin position="232"/>
        <end position="437"/>
    </location>
</feature>
<feature type="compositionally biased region" description="Polar residues" evidence="11">
    <location>
        <begin position="938"/>
        <end position="954"/>
    </location>
</feature>
<dbReference type="InterPro" id="IPR037765">
    <property type="entry name" value="C2B_Tricalbin"/>
</dbReference>
<dbReference type="InterPro" id="IPR037761">
    <property type="entry name" value="C2A_Tricalbin"/>
</dbReference>
<dbReference type="InterPro" id="IPR037756">
    <property type="entry name" value="C2D_Tricalbin"/>
</dbReference>
<gene>
    <name evidence="15" type="ORF">NLI96_g4368</name>
</gene>
<proteinExistence type="predicted"/>
<feature type="transmembrane region" description="Helical" evidence="12">
    <location>
        <begin position="190"/>
        <end position="207"/>
    </location>
</feature>
<evidence type="ECO:0000259" key="13">
    <source>
        <dbReference type="PROSITE" id="PS50004"/>
    </source>
</evidence>
<evidence type="ECO:0000256" key="7">
    <source>
        <dbReference type="ARBA" id="ARBA00022989"/>
    </source>
</evidence>
<evidence type="ECO:0000259" key="14">
    <source>
        <dbReference type="PROSITE" id="PS51847"/>
    </source>
</evidence>
<dbReference type="Pfam" id="PF00168">
    <property type="entry name" value="C2"/>
    <property type="match status" value="5"/>
</dbReference>
<dbReference type="GO" id="GO:0061817">
    <property type="term" value="P:endoplasmic reticulum-plasma membrane tethering"/>
    <property type="evidence" value="ECO:0007669"/>
    <property type="project" value="InterPro"/>
</dbReference>
<organism evidence="15 16">
    <name type="scientific">Meripilus lineatus</name>
    <dbReference type="NCBI Taxonomy" id="2056292"/>
    <lineage>
        <taxon>Eukaryota</taxon>
        <taxon>Fungi</taxon>
        <taxon>Dikarya</taxon>
        <taxon>Basidiomycota</taxon>
        <taxon>Agaricomycotina</taxon>
        <taxon>Agaricomycetes</taxon>
        <taxon>Polyporales</taxon>
        <taxon>Meripilaceae</taxon>
        <taxon>Meripilus</taxon>
    </lineage>
</organism>
<evidence type="ECO:0000256" key="11">
    <source>
        <dbReference type="SAM" id="MobiDB-lite"/>
    </source>
</evidence>
<feature type="compositionally biased region" description="Basic and acidic residues" evidence="11">
    <location>
        <begin position="53"/>
        <end position="74"/>
    </location>
</feature>
<feature type="region of interest" description="Disordered" evidence="11">
    <location>
        <begin position="1456"/>
        <end position="1491"/>
    </location>
</feature>
<reference evidence="15" key="1">
    <citation type="submission" date="2022-07" db="EMBL/GenBank/DDBJ databases">
        <title>Genome Sequence of Physisporinus lineatus.</title>
        <authorList>
            <person name="Buettner E."/>
        </authorList>
    </citation>
    <scope>NUCLEOTIDE SEQUENCE</scope>
    <source>
        <strain evidence="15">VT162</strain>
    </source>
</reference>
<dbReference type="CDD" id="cd04044">
    <property type="entry name" value="C2A_Tricalbin-like"/>
    <property type="match status" value="1"/>
</dbReference>
<evidence type="ECO:0000256" key="3">
    <source>
        <dbReference type="ARBA" id="ARBA00022553"/>
    </source>
</evidence>
<evidence type="ECO:0000256" key="5">
    <source>
        <dbReference type="ARBA" id="ARBA00022737"/>
    </source>
</evidence>
<comment type="caution">
    <text evidence="15">The sequence shown here is derived from an EMBL/GenBank/DDBJ whole genome shotgun (WGS) entry which is preliminary data.</text>
</comment>
<feature type="domain" description="C2" evidence="13">
    <location>
        <begin position="1098"/>
        <end position="1216"/>
    </location>
</feature>
<dbReference type="GO" id="GO:0005789">
    <property type="term" value="C:endoplasmic reticulum membrane"/>
    <property type="evidence" value="ECO:0007669"/>
    <property type="project" value="UniProtKB-SubCell"/>
</dbReference>
<dbReference type="InterPro" id="IPR031468">
    <property type="entry name" value="SMP_LBD"/>
</dbReference>
<dbReference type="InterPro" id="IPR052455">
    <property type="entry name" value="Tricalbin_domain"/>
</dbReference>
<feature type="region of interest" description="Disordered" evidence="11">
    <location>
        <begin position="95"/>
        <end position="120"/>
    </location>
</feature>
<dbReference type="SMART" id="SM00239">
    <property type="entry name" value="C2"/>
    <property type="match status" value="5"/>
</dbReference>